<keyword evidence="2 7" id="KW-0813">Transport</keyword>
<evidence type="ECO:0000256" key="7">
    <source>
        <dbReference type="RuleBase" id="RU363032"/>
    </source>
</evidence>
<feature type="transmembrane region" description="Helical" evidence="7">
    <location>
        <begin position="252"/>
        <end position="273"/>
    </location>
</feature>
<dbReference type="Proteomes" id="UP000430971">
    <property type="component" value="Unassembled WGS sequence"/>
</dbReference>
<proteinExistence type="inferred from homology"/>
<comment type="subcellular location">
    <subcellularLocation>
        <location evidence="1 7">Cell membrane</location>
        <topology evidence="1 7">Multi-pass membrane protein</topology>
    </subcellularLocation>
</comment>
<feature type="transmembrane region" description="Helical" evidence="7">
    <location>
        <begin position="86"/>
        <end position="105"/>
    </location>
</feature>
<dbReference type="Proteomes" id="UP000232654">
    <property type="component" value="Unassembled WGS sequence"/>
</dbReference>
<dbReference type="PANTHER" id="PTHR43744:SF8">
    <property type="entry name" value="SN-GLYCEROL-3-PHOSPHATE TRANSPORT SYSTEM PERMEASE PROTEIN UGPE"/>
    <property type="match status" value="1"/>
</dbReference>
<reference evidence="12 13" key="1">
    <citation type="submission" date="2017-12" db="EMBL/GenBank/DDBJ databases">
        <title>Bifidobacterium longum APC/DPC strains.</title>
        <authorList>
            <person name="Arboleya S."/>
        </authorList>
    </citation>
    <scope>NUCLEOTIDE SEQUENCE [LARGE SCALE GENOMIC DNA]</scope>
    <source>
        <strain evidence="12 13">APC1503</strain>
    </source>
</reference>
<feature type="transmembrane region" description="Helical" evidence="7">
    <location>
        <begin position="117"/>
        <end position="138"/>
    </location>
</feature>
<dbReference type="Gene3D" id="1.10.3720.10">
    <property type="entry name" value="MetI-like"/>
    <property type="match status" value="1"/>
</dbReference>
<evidence type="ECO:0000313" key="16">
    <source>
        <dbReference type="Proteomes" id="UP000468842"/>
    </source>
</evidence>
<keyword evidence="3" id="KW-1003">Cell membrane</keyword>
<dbReference type="AlphaFoldDB" id="A0A2N0T4E1"/>
<dbReference type="InterPro" id="IPR000515">
    <property type="entry name" value="MetI-like"/>
</dbReference>
<evidence type="ECO:0000256" key="5">
    <source>
        <dbReference type="ARBA" id="ARBA00022989"/>
    </source>
</evidence>
<dbReference type="Proteomes" id="UP000460881">
    <property type="component" value="Unassembled WGS sequence"/>
</dbReference>
<evidence type="ECO:0000313" key="14">
    <source>
        <dbReference type="Proteomes" id="UP000430971"/>
    </source>
</evidence>
<dbReference type="SUPFAM" id="SSF161098">
    <property type="entry name" value="MetI-like"/>
    <property type="match status" value="1"/>
</dbReference>
<accession>A0A2N0T4E1</accession>
<feature type="transmembrane region" description="Helical" evidence="7">
    <location>
        <begin position="150"/>
        <end position="173"/>
    </location>
</feature>
<evidence type="ECO:0000256" key="6">
    <source>
        <dbReference type="ARBA" id="ARBA00023136"/>
    </source>
</evidence>
<dbReference type="Pfam" id="PF00528">
    <property type="entry name" value="BPD_transp_1"/>
    <property type="match status" value="1"/>
</dbReference>
<name>A0A2N0T4E1_BIFLN</name>
<sequence length="287" mass="31145">MSTTKRINQKKVDQIGYQRGRWAIYLFLAIVVVCQLLPFYLAINASMKPQTDMSSTLMPRLHDIAWDNWTAAITDGQILHSVVNSVIVTVCTTLIVCVVGAAAAYPLARRATRFNKVISALILATMMVPPLSILVPLYTMLVNLGGANTYWGIVLVLAAINMPLSVFLYTAFIRSIPVSVDEAGMIDGANRFTIFVRLILPMLKPVTATVIIMTGTTVWNDYALSVYLLTDADKQTIAPRVASFFAANSSNLGTAAAAALIAAAPMVIAYLFLQKYFIAGMIAGAEK</sequence>
<keyword evidence="4 7" id="KW-0812">Transmembrane</keyword>
<evidence type="ECO:0000313" key="9">
    <source>
        <dbReference type="EMBL" id="KAB7338749.1"/>
    </source>
</evidence>
<evidence type="ECO:0000256" key="1">
    <source>
        <dbReference type="ARBA" id="ARBA00004651"/>
    </source>
</evidence>
<evidence type="ECO:0000313" key="15">
    <source>
        <dbReference type="Proteomes" id="UP000460881"/>
    </source>
</evidence>
<comment type="caution">
    <text evidence="12">The sequence shown here is derived from an EMBL/GenBank/DDBJ whole genome shotgun (WGS) entry which is preliminary data.</text>
</comment>
<evidence type="ECO:0000313" key="10">
    <source>
        <dbReference type="EMBL" id="KAB7359782.1"/>
    </source>
</evidence>
<dbReference type="EMBL" id="WDRM01000007">
    <property type="protein sequence ID" value="KAB7338749.1"/>
    <property type="molecule type" value="Genomic_DNA"/>
</dbReference>
<dbReference type="EMBL" id="PJDT01000001">
    <property type="protein sequence ID" value="PKC91484.1"/>
    <property type="molecule type" value="Genomic_DNA"/>
</dbReference>
<dbReference type="EMBL" id="WDRC01000007">
    <property type="protein sequence ID" value="KAB7359782.1"/>
    <property type="molecule type" value="Genomic_DNA"/>
</dbReference>
<evidence type="ECO:0000256" key="4">
    <source>
        <dbReference type="ARBA" id="ARBA00022692"/>
    </source>
</evidence>
<evidence type="ECO:0000256" key="2">
    <source>
        <dbReference type="ARBA" id="ARBA00022448"/>
    </source>
</evidence>
<comment type="similarity">
    <text evidence="7">Belongs to the binding-protein-dependent transport system permease family.</text>
</comment>
<feature type="transmembrane region" description="Helical" evidence="7">
    <location>
        <begin position="194"/>
        <end position="219"/>
    </location>
</feature>
<evidence type="ECO:0000313" key="11">
    <source>
        <dbReference type="EMBL" id="KAB7395495.1"/>
    </source>
</evidence>
<dbReference type="Proteomes" id="UP000468842">
    <property type="component" value="Unassembled WGS sequence"/>
</dbReference>
<evidence type="ECO:0000259" key="8">
    <source>
        <dbReference type="PROSITE" id="PS50928"/>
    </source>
</evidence>
<dbReference type="GO" id="GO:0055085">
    <property type="term" value="P:transmembrane transport"/>
    <property type="evidence" value="ECO:0007669"/>
    <property type="project" value="InterPro"/>
</dbReference>
<dbReference type="PANTHER" id="PTHR43744">
    <property type="entry name" value="ABC TRANSPORTER PERMEASE PROTEIN MG189-RELATED-RELATED"/>
    <property type="match status" value="1"/>
</dbReference>
<dbReference type="InterPro" id="IPR035906">
    <property type="entry name" value="MetI-like_sf"/>
</dbReference>
<organism evidence="12 13">
    <name type="scientific">Bifidobacterium longum</name>
    <dbReference type="NCBI Taxonomy" id="216816"/>
    <lineage>
        <taxon>Bacteria</taxon>
        <taxon>Bacillati</taxon>
        <taxon>Actinomycetota</taxon>
        <taxon>Actinomycetes</taxon>
        <taxon>Bifidobacteriales</taxon>
        <taxon>Bifidobacteriaceae</taxon>
        <taxon>Bifidobacterium</taxon>
    </lineage>
</organism>
<evidence type="ECO:0000313" key="13">
    <source>
        <dbReference type="Proteomes" id="UP000232654"/>
    </source>
</evidence>
<gene>
    <name evidence="12" type="ORF">APC1503_0032</name>
    <name evidence="11" type="ORF">GBB40_05135</name>
    <name evidence="10" type="ORF">GBB63_03665</name>
    <name evidence="9" type="ORF">GBB73_04020</name>
</gene>
<protein>
    <submittedName>
        <fullName evidence="12">ABC transporter permease protein</fullName>
    </submittedName>
    <submittedName>
        <fullName evidence="9">Carbohydrate ABC transporter permease</fullName>
    </submittedName>
</protein>
<evidence type="ECO:0000313" key="12">
    <source>
        <dbReference type="EMBL" id="PKC91484.1"/>
    </source>
</evidence>
<feature type="domain" description="ABC transmembrane type-1" evidence="8">
    <location>
        <begin position="82"/>
        <end position="273"/>
    </location>
</feature>
<dbReference type="GO" id="GO:0005886">
    <property type="term" value="C:plasma membrane"/>
    <property type="evidence" value="ECO:0007669"/>
    <property type="project" value="UniProtKB-SubCell"/>
</dbReference>
<dbReference type="CDD" id="cd06261">
    <property type="entry name" value="TM_PBP2"/>
    <property type="match status" value="1"/>
</dbReference>
<dbReference type="PROSITE" id="PS50928">
    <property type="entry name" value="ABC_TM1"/>
    <property type="match status" value="1"/>
</dbReference>
<reference evidence="14 15" key="2">
    <citation type="journal article" date="2019" name="Nat. Med.">
        <title>A library of human gut bacterial isolates paired with longitudinal multiomics data enables mechanistic microbiome research.</title>
        <authorList>
            <person name="Poyet M."/>
            <person name="Groussin M."/>
            <person name="Gibbons S.M."/>
            <person name="Avila-Pacheco J."/>
            <person name="Jiang X."/>
            <person name="Kearney S.M."/>
            <person name="Perrotta A.R."/>
            <person name="Berdy B."/>
            <person name="Zhao S."/>
            <person name="Lieberman T.D."/>
            <person name="Swanson P.K."/>
            <person name="Smith M."/>
            <person name="Roesemann S."/>
            <person name="Alexander J.E."/>
            <person name="Rich S.A."/>
            <person name="Livny J."/>
            <person name="Vlamakis H."/>
            <person name="Clish C."/>
            <person name="Bullock K."/>
            <person name="Deik A."/>
            <person name="Scott J."/>
            <person name="Pierce K.A."/>
            <person name="Xavier R.J."/>
            <person name="Alm E.J."/>
        </authorList>
    </citation>
    <scope>NUCLEOTIDE SEQUENCE [LARGE SCALE GENOMIC DNA]</scope>
    <source>
        <strain evidence="11 16">BIOML-A37</strain>
        <strain evidence="10 15">BIOML-A55</strain>
        <strain evidence="9 14">BIOML-A65</strain>
    </source>
</reference>
<keyword evidence="5 7" id="KW-1133">Transmembrane helix</keyword>
<evidence type="ECO:0000256" key="3">
    <source>
        <dbReference type="ARBA" id="ARBA00022475"/>
    </source>
</evidence>
<dbReference type="RefSeq" id="WP_077381865.1">
    <property type="nucleotide sequence ID" value="NZ_CP135993.1"/>
</dbReference>
<dbReference type="EMBL" id="WDQK01000008">
    <property type="protein sequence ID" value="KAB7395495.1"/>
    <property type="molecule type" value="Genomic_DNA"/>
</dbReference>
<feature type="transmembrane region" description="Helical" evidence="7">
    <location>
        <begin position="21"/>
        <end position="43"/>
    </location>
</feature>
<keyword evidence="6 7" id="KW-0472">Membrane</keyword>